<dbReference type="Pfam" id="PF02475">
    <property type="entry name" value="TRM5-TYW2_MTfase"/>
    <property type="match status" value="1"/>
</dbReference>
<keyword evidence="5" id="KW-1185">Reference proteome</keyword>
<dbReference type="GO" id="GO:0032259">
    <property type="term" value="P:methylation"/>
    <property type="evidence" value="ECO:0007669"/>
    <property type="project" value="UniProtKB-KW"/>
</dbReference>
<dbReference type="OrthoDB" id="456767at2"/>
<dbReference type="NCBIfam" id="TIGR01444">
    <property type="entry name" value="fkbM_fam"/>
    <property type="match status" value="1"/>
</dbReference>
<dbReference type="InterPro" id="IPR029063">
    <property type="entry name" value="SAM-dependent_MTases_sf"/>
</dbReference>
<evidence type="ECO:0000313" key="5">
    <source>
        <dbReference type="Proteomes" id="UP000199628"/>
    </source>
</evidence>
<evidence type="ECO:0000313" key="4">
    <source>
        <dbReference type="EMBL" id="SDD99205.1"/>
    </source>
</evidence>
<evidence type="ECO:0000256" key="2">
    <source>
        <dbReference type="ARBA" id="ARBA00022691"/>
    </source>
</evidence>
<gene>
    <name evidence="4" type="ORF">SAMN04488239_112134</name>
</gene>
<dbReference type="EMBL" id="FMZV01000012">
    <property type="protein sequence ID" value="SDD99205.1"/>
    <property type="molecule type" value="Genomic_DNA"/>
</dbReference>
<dbReference type="Proteomes" id="UP000199628">
    <property type="component" value="Unassembled WGS sequence"/>
</dbReference>
<evidence type="ECO:0000256" key="1">
    <source>
        <dbReference type="ARBA" id="ARBA00022679"/>
    </source>
</evidence>
<dbReference type="InterPro" id="IPR006342">
    <property type="entry name" value="FkbM_mtfrase"/>
</dbReference>
<reference evidence="5" key="1">
    <citation type="submission" date="2016-10" db="EMBL/GenBank/DDBJ databases">
        <authorList>
            <person name="Varghese N."/>
            <person name="Submissions S."/>
        </authorList>
    </citation>
    <scope>NUCLEOTIDE SEQUENCE [LARGE SCALE GENOMIC DNA]</scope>
    <source>
        <strain evidence="5">CGMCC 1.9108</strain>
    </source>
</reference>
<dbReference type="SUPFAM" id="SSF53335">
    <property type="entry name" value="S-adenosyl-L-methionine-dependent methyltransferases"/>
    <property type="match status" value="1"/>
</dbReference>
<dbReference type="STRING" id="639004.SAMN04488239_112134"/>
<keyword evidence="1 4" id="KW-0808">Transferase</keyword>
<sequence length="232" mass="25646">MADGTRTDDGKFIISRGMRFPLEGDILPKRVRVLLRTDGYEAKEARAAYRLVQEGDVVMELGAGIGFMSTLVATKTKAAEVHCFEANPRLIPYIEAVHAANGVTNAHIHHALLGKKPGRRAFYQRASILDSSLEVLPEDDNTVEKVQVPVMDAAKALARIRPSVLICDIEGAEADLLPELDLSSLRAVLIELHPQWIGKEGIARVFETMSRAGLVFFPRWSQGKVAVFRSDW</sequence>
<name>A0A1G6ZBF7_9RHOB</name>
<dbReference type="AlphaFoldDB" id="A0A1G6ZBF7"/>
<keyword evidence="2" id="KW-0949">S-adenosyl-L-methionine</keyword>
<evidence type="ECO:0000259" key="3">
    <source>
        <dbReference type="Pfam" id="PF02475"/>
    </source>
</evidence>
<protein>
    <submittedName>
        <fullName evidence="4">Methyltransferase, FkbM family</fullName>
    </submittedName>
</protein>
<dbReference type="RefSeq" id="WP_093034124.1">
    <property type="nucleotide sequence ID" value="NZ_FMZV01000012.1"/>
</dbReference>
<dbReference type="InterPro" id="IPR056743">
    <property type="entry name" value="TRM5-TYW2-like_MTfase"/>
</dbReference>
<proteinExistence type="predicted"/>
<keyword evidence="4" id="KW-0489">Methyltransferase</keyword>
<dbReference type="GO" id="GO:0008168">
    <property type="term" value="F:methyltransferase activity"/>
    <property type="evidence" value="ECO:0007669"/>
    <property type="project" value="UniProtKB-KW"/>
</dbReference>
<dbReference type="Gene3D" id="3.40.50.150">
    <property type="entry name" value="Vaccinia Virus protein VP39"/>
    <property type="match status" value="1"/>
</dbReference>
<accession>A0A1G6ZBF7</accession>
<feature type="domain" description="TRM5/TYW2-like methyltransferase" evidence="3">
    <location>
        <begin position="43"/>
        <end position="103"/>
    </location>
</feature>
<organism evidence="4 5">
    <name type="scientific">Ruegeria marina</name>
    <dbReference type="NCBI Taxonomy" id="639004"/>
    <lineage>
        <taxon>Bacteria</taxon>
        <taxon>Pseudomonadati</taxon>
        <taxon>Pseudomonadota</taxon>
        <taxon>Alphaproteobacteria</taxon>
        <taxon>Rhodobacterales</taxon>
        <taxon>Roseobacteraceae</taxon>
        <taxon>Ruegeria</taxon>
    </lineage>
</organism>